<evidence type="ECO:0000259" key="2">
    <source>
        <dbReference type="Pfam" id="PF01575"/>
    </source>
</evidence>
<dbReference type="InterPro" id="IPR002539">
    <property type="entry name" value="MaoC-like_dom"/>
</dbReference>
<comment type="caution">
    <text evidence="3">The sequence shown here is derived from an EMBL/GenBank/DDBJ whole genome shotgun (WGS) entry which is preliminary data.</text>
</comment>
<dbReference type="PANTHER" id="PTHR43664">
    <property type="entry name" value="MONOAMINE OXIDASE-RELATED"/>
    <property type="match status" value="1"/>
</dbReference>
<dbReference type="AlphaFoldDB" id="A0A081BD28"/>
<accession>A0A081BD28</accession>
<dbReference type="Proteomes" id="UP000028702">
    <property type="component" value="Unassembled WGS sequence"/>
</dbReference>
<protein>
    <submittedName>
        <fullName evidence="3">Dehydratase</fullName>
    </submittedName>
</protein>
<evidence type="ECO:0000256" key="1">
    <source>
        <dbReference type="SAM" id="MobiDB-lite"/>
    </source>
</evidence>
<gene>
    <name evidence="3" type="ORF">M2A_2445</name>
</gene>
<feature type="region of interest" description="Disordered" evidence="1">
    <location>
        <begin position="74"/>
        <end position="97"/>
    </location>
</feature>
<sequence>MAWFEDIETGTVSELGSYTFTKEAIIAFAEKYDPQPFHLDEEAAAKTHFGGLVASGWHTAAIWMKLMIAARQNAPKEAVEPAPDGRPAPKGGPSPGFLDMKWLKPVRPGDKLTYRSTVIEKIDLKSRPLLGIVRARNEGINQDGELVFSFIGQGLIERREPYQGGNT</sequence>
<dbReference type="SUPFAM" id="SSF54637">
    <property type="entry name" value="Thioesterase/thiol ester dehydrase-isomerase"/>
    <property type="match status" value="1"/>
</dbReference>
<dbReference type="STRING" id="1333998.M2A_2445"/>
<proteinExistence type="predicted"/>
<dbReference type="eggNOG" id="COG2030">
    <property type="taxonomic scope" value="Bacteria"/>
</dbReference>
<dbReference type="CDD" id="cd03454">
    <property type="entry name" value="YdeM"/>
    <property type="match status" value="1"/>
</dbReference>
<reference evidence="3 4" key="1">
    <citation type="submission" date="2014-07" db="EMBL/GenBank/DDBJ databases">
        <title>Tepidicaulis marinum gen. nov., sp. nov., a novel marine bacterium denitrifying nitrate to nitrous oxide strictly under microaerobic conditions.</title>
        <authorList>
            <person name="Takeuchi M."/>
            <person name="Yamagishi T."/>
            <person name="Kamagata Y."/>
            <person name="Oshima K."/>
            <person name="Hattori M."/>
            <person name="Katayama T."/>
            <person name="Hanada S."/>
            <person name="Tamaki H."/>
            <person name="Marumo K."/>
            <person name="Maeda H."/>
            <person name="Nedachi M."/>
            <person name="Iwasaki W."/>
            <person name="Suwa Y."/>
            <person name="Sakata S."/>
        </authorList>
    </citation>
    <scope>NUCLEOTIDE SEQUENCE [LARGE SCALE GENOMIC DNA]</scope>
    <source>
        <strain evidence="3 4">MA2</strain>
    </source>
</reference>
<dbReference type="InterPro" id="IPR052342">
    <property type="entry name" value="MCH/BMMD"/>
</dbReference>
<dbReference type="Gene3D" id="3.10.129.10">
    <property type="entry name" value="Hotdog Thioesterase"/>
    <property type="match status" value="1"/>
</dbReference>
<dbReference type="InterPro" id="IPR029069">
    <property type="entry name" value="HotDog_dom_sf"/>
</dbReference>
<feature type="domain" description="MaoC-like" evidence="2">
    <location>
        <begin position="17"/>
        <end position="72"/>
    </location>
</feature>
<dbReference type="EMBL" id="BBIO01000013">
    <property type="protein sequence ID" value="GAK45946.1"/>
    <property type="molecule type" value="Genomic_DNA"/>
</dbReference>
<name>A0A081BD28_9HYPH</name>
<keyword evidence="4" id="KW-1185">Reference proteome</keyword>
<evidence type="ECO:0000313" key="4">
    <source>
        <dbReference type="Proteomes" id="UP000028702"/>
    </source>
</evidence>
<evidence type="ECO:0000313" key="3">
    <source>
        <dbReference type="EMBL" id="GAK45946.1"/>
    </source>
</evidence>
<organism evidence="3 4">
    <name type="scientific">Tepidicaulis marinus</name>
    <dbReference type="NCBI Taxonomy" id="1333998"/>
    <lineage>
        <taxon>Bacteria</taxon>
        <taxon>Pseudomonadati</taxon>
        <taxon>Pseudomonadota</taxon>
        <taxon>Alphaproteobacteria</taxon>
        <taxon>Hyphomicrobiales</taxon>
        <taxon>Parvibaculaceae</taxon>
        <taxon>Tepidicaulis</taxon>
    </lineage>
</organism>
<dbReference type="RefSeq" id="WP_045447882.1">
    <property type="nucleotide sequence ID" value="NZ_BBIO01000013.1"/>
</dbReference>
<dbReference type="Pfam" id="PF01575">
    <property type="entry name" value="MaoC_dehydratas"/>
    <property type="match status" value="1"/>
</dbReference>
<dbReference type="PANTHER" id="PTHR43664:SF1">
    <property type="entry name" value="BETA-METHYLMALYL-COA DEHYDRATASE"/>
    <property type="match status" value="1"/>
</dbReference>